<accession>A0A9N9QUP9</accession>
<reference evidence="1" key="1">
    <citation type="submission" date="2021-12" db="EMBL/GenBank/DDBJ databases">
        <authorList>
            <person name="King R."/>
        </authorList>
    </citation>
    <scope>NUCLEOTIDE SEQUENCE</scope>
</reference>
<gene>
    <name evidence="1" type="ORF">DIATSA_LOCUS1834</name>
</gene>
<dbReference type="EMBL" id="OU893342">
    <property type="protein sequence ID" value="CAG9783674.1"/>
    <property type="molecule type" value="Genomic_DNA"/>
</dbReference>
<dbReference type="OrthoDB" id="7406432at2759"/>
<sequence length="186" mass="22028">MNSFQTKKNLYWDFFFKEKPIKLTEARYLKLHDERWGLLTEFYLESVKINKINTGEMCSAATLKVSDRAGQIICVAKGHIIGLLFDLTPQEWSDVEKLNCWGDQLFYRYFKNGIKSSFSYEHKLFYNFCMSNQTQKPLAVVFRRTSNMRNVDRNNAVLEILEMRHCNEQLLDLYLDHIKKSQTVDS</sequence>
<protein>
    <submittedName>
        <fullName evidence="1">Uncharacterized protein</fullName>
    </submittedName>
</protein>
<organism evidence="1 2">
    <name type="scientific">Diatraea saccharalis</name>
    <name type="common">sugarcane borer</name>
    <dbReference type="NCBI Taxonomy" id="40085"/>
    <lineage>
        <taxon>Eukaryota</taxon>
        <taxon>Metazoa</taxon>
        <taxon>Ecdysozoa</taxon>
        <taxon>Arthropoda</taxon>
        <taxon>Hexapoda</taxon>
        <taxon>Insecta</taxon>
        <taxon>Pterygota</taxon>
        <taxon>Neoptera</taxon>
        <taxon>Endopterygota</taxon>
        <taxon>Lepidoptera</taxon>
        <taxon>Glossata</taxon>
        <taxon>Ditrysia</taxon>
        <taxon>Pyraloidea</taxon>
        <taxon>Crambidae</taxon>
        <taxon>Crambinae</taxon>
        <taxon>Diatraea</taxon>
    </lineage>
</organism>
<evidence type="ECO:0000313" key="2">
    <source>
        <dbReference type="Proteomes" id="UP001153714"/>
    </source>
</evidence>
<dbReference type="Proteomes" id="UP001153714">
    <property type="component" value="Chromosome 11"/>
</dbReference>
<evidence type="ECO:0000313" key="1">
    <source>
        <dbReference type="EMBL" id="CAG9783674.1"/>
    </source>
</evidence>
<reference evidence="1" key="2">
    <citation type="submission" date="2022-10" db="EMBL/GenBank/DDBJ databases">
        <authorList>
            <consortium name="ENA_rothamsted_submissions"/>
            <consortium name="culmorum"/>
            <person name="King R."/>
        </authorList>
    </citation>
    <scope>NUCLEOTIDE SEQUENCE</scope>
</reference>
<proteinExistence type="predicted"/>
<name>A0A9N9QUP9_9NEOP</name>
<dbReference type="AlphaFoldDB" id="A0A9N9QUP9"/>
<keyword evidence="2" id="KW-1185">Reference proteome</keyword>